<dbReference type="OrthoDB" id="6629495at2"/>
<sequence length="84" mass="9951">MSKIEFSSEQKNMMVQKIQRYFQEELDQDMGQFDAQFLLDFFSEEVGAYYYNQGLHDAQAVLEKQLENIADAIYEIEKPITLTR</sequence>
<accession>A0A1I2TGP3</accession>
<dbReference type="InterPro" id="IPR018680">
    <property type="entry name" value="DUF2164"/>
</dbReference>
<dbReference type="Proteomes" id="UP000198623">
    <property type="component" value="Unassembled WGS sequence"/>
</dbReference>
<dbReference type="STRING" id="1045558.SAMN05216175_109158"/>
<evidence type="ECO:0000313" key="1">
    <source>
        <dbReference type="EMBL" id="SFG61706.1"/>
    </source>
</evidence>
<reference evidence="2" key="1">
    <citation type="submission" date="2016-10" db="EMBL/GenBank/DDBJ databases">
        <authorList>
            <person name="Varghese N."/>
            <person name="Submissions S."/>
        </authorList>
    </citation>
    <scope>NUCLEOTIDE SEQUENCE [LARGE SCALE GENOMIC DNA]</scope>
    <source>
        <strain evidence="2">CGMCC 1.10971</strain>
    </source>
</reference>
<dbReference type="EMBL" id="FOOU01000009">
    <property type="protein sequence ID" value="SFG61706.1"/>
    <property type="molecule type" value="Genomic_DNA"/>
</dbReference>
<protein>
    <submittedName>
        <fullName evidence="1">Uncharacterized conserved protein, DUF2164 family</fullName>
    </submittedName>
</protein>
<keyword evidence="2" id="KW-1185">Reference proteome</keyword>
<organism evidence="1 2">
    <name type="scientific">Neptunomonas qingdaonensis</name>
    <dbReference type="NCBI Taxonomy" id="1045558"/>
    <lineage>
        <taxon>Bacteria</taxon>
        <taxon>Pseudomonadati</taxon>
        <taxon>Pseudomonadota</taxon>
        <taxon>Gammaproteobacteria</taxon>
        <taxon>Oceanospirillales</taxon>
        <taxon>Oceanospirillaceae</taxon>
        <taxon>Neptunomonas</taxon>
    </lineage>
</organism>
<gene>
    <name evidence="1" type="ORF">SAMN05216175_109158</name>
</gene>
<proteinExistence type="predicted"/>
<dbReference type="RefSeq" id="WP_090728688.1">
    <property type="nucleotide sequence ID" value="NZ_FOOU01000009.1"/>
</dbReference>
<dbReference type="AlphaFoldDB" id="A0A1I2TGP3"/>
<name>A0A1I2TGP3_9GAMM</name>
<dbReference type="Pfam" id="PF09932">
    <property type="entry name" value="DUF2164"/>
    <property type="match status" value="1"/>
</dbReference>
<evidence type="ECO:0000313" key="2">
    <source>
        <dbReference type="Proteomes" id="UP000198623"/>
    </source>
</evidence>